<dbReference type="Proteomes" id="UP001269819">
    <property type="component" value="Unassembled WGS sequence"/>
</dbReference>
<evidence type="ECO:0008006" key="3">
    <source>
        <dbReference type="Google" id="ProtNLM"/>
    </source>
</evidence>
<dbReference type="InterPro" id="IPR053158">
    <property type="entry name" value="CapK_Type1_Caps_Biosynth"/>
</dbReference>
<dbReference type="RefSeq" id="WP_316974241.1">
    <property type="nucleotide sequence ID" value="NZ_JAWIIJ010000009.1"/>
</dbReference>
<dbReference type="InterPro" id="IPR042099">
    <property type="entry name" value="ANL_N_sf"/>
</dbReference>
<proteinExistence type="predicted"/>
<dbReference type="Gene3D" id="3.40.50.12780">
    <property type="entry name" value="N-terminal domain of ligase-like"/>
    <property type="match status" value="1"/>
</dbReference>
<organism evidence="1 2">
    <name type="scientific">Marinobacter xestospongiae</name>
    <dbReference type="NCBI Taxonomy" id="994319"/>
    <lineage>
        <taxon>Bacteria</taxon>
        <taxon>Pseudomonadati</taxon>
        <taxon>Pseudomonadota</taxon>
        <taxon>Gammaproteobacteria</taxon>
        <taxon>Pseudomonadales</taxon>
        <taxon>Marinobacteraceae</taxon>
        <taxon>Marinobacter</taxon>
    </lineage>
</organism>
<dbReference type="PANTHER" id="PTHR36932">
    <property type="entry name" value="CAPSULAR POLYSACCHARIDE BIOSYNTHESIS PROTEIN"/>
    <property type="match status" value="1"/>
</dbReference>
<evidence type="ECO:0000313" key="2">
    <source>
        <dbReference type="Proteomes" id="UP001269819"/>
    </source>
</evidence>
<dbReference type="SUPFAM" id="SSF56801">
    <property type="entry name" value="Acetyl-CoA synthetase-like"/>
    <property type="match status" value="1"/>
</dbReference>
<keyword evidence="2" id="KW-1185">Reference proteome</keyword>
<gene>
    <name evidence="1" type="ORF">RYS15_13710</name>
</gene>
<evidence type="ECO:0000313" key="1">
    <source>
        <dbReference type="EMBL" id="MDV2079741.1"/>
    </source>
</evidence>
<reference evidence="1 2" key="1">
    <citation type="submission" date="2023-10" db="EMBL/GenBank/DDBJ databases">
        <title>Characteristics and mechanism of a salt-tolerant marine origin heterotrophic nitrifying- aerobic denitrifying bacteria Marinobacter xestospongiae HN1.</title>
        <authorList>
            <person name="Qi R."/>
        </authorList>
    </citation>
    <scope>NUCLEOTIDE SEQUENCE [LARGE SCALE GENOMIC DNA]</scope>
    <source>
        <strain evidence="1 2">HN1</strain>
    </source>
</reference>
<accession>A0ABU3VZZ6</accession>
<sequence>MTAGIVQRVYDGSPVWFQNLLVSAYGYNLYRKRYTGGYRELLEQVRRARHWDADEIEAYQSERLHEMVRHCRHSVPYYQSLFAKLGLTEQDFTATRDLTKLPILDKATLRAEPERFRAAGEQPFMIQHTSGSTGTPLALAVNRRTYQLAMALLVEFEEYHGVPFGARRATFAGRMIQPAECTTPPFARFNRAENQMLFSSYHLNDNSFPWYQQALEHFQPMELIGYPSAIADLANHYQQAGTRPGFQPQAVVTNSETLLDWQRTVIESVFGCPVRDYYGTAEYALFAGQDSEGLYRLNPVLGITEAIPDETTGAETATLVATTLTNTTMPLLRYRIGDTAQLPEPAYQPVRPASLARINGRIDDYVETPDGRRIGRLDHIFKGLNGIAEAQIVQDAKDHCTIKVVVQPDLDPAELRTLEDNLSKRTAGMLAITIQQVDRIPRGANGKFRAVIRELSAPQGTQAMDQA</sequence>
<dbReference type="PANTHER" id="PTHR36932:SF1">
    <property type="entry name" value="CAPSULAR POLYSACCHARIDE BIOSYNTHESIS PROTEIN"/>
    <property type="match status" value="1"/>
</dbReference>
<protein>
    <recommendedName>
        <fullName evidence="3">Phenylacetate-CoA ligase</fullName>
    </recommendedName>
</protein>
<comment type="caution">
    <text evidence="1">The sequence shown here is derived from an EMBL/GenBank/DDBJ whole genome shotgun (WGS) entry which is preliminary data.</text>
</comment>
<name>A0ABU3VZZ6_9GAMM</name>
<dbReference type="EMBL" id="JAWIIJ010000009">
    <property type="protein sequence ID" value="MDV2079741.1"/>
    <property type="molecule type" value="Genomic_DNA"/>
</dbReference>